<dbReference type="NCBIfam" id="NF040572">
    <property type="entry name" value="heme_bind_FMP"/>
    <property type="match status" value="1"/>
</dbReference>
<protein>
    <submittedName>
        <fullName evidence="1">Uncharacterized protein</fullName>
    </submittedName>
</protein>
<accession>A0A9W7NJM2</accession>
<evidence type="ECO:0000313" key="2">
    <source>
        <dbReference type="Proteomes" id="UP000480854"/>
    </source>
</evidence>
<comment type="caution">
    <text evidence="1">The sequence shown here is derived from an EMBL/GenBank/DDBJ whole genome shotgun (WGS) entry which is preliminary data.</text>
</comment>
<dbReference type="OrthoDB" id="118689at2"/>
<dbReference type="AlphaFoldDB" id="A0A9W7NJM2"/>
<name>A0A9W7NJM2_9PROT</name>
<sequence>MTTDLSVKEKTRRPLRASAPLLVAASNLGLLSDLPGSWVGGGFNLISLPDRADNKTFRLKLNATVETLTFTPIGGPIPNRGSVQGDIMLHGLHYLQQVSDAVTFEGLHLEPGLWLNVPPTSDPDVPHGTIVRQSTIPHGDSLLAQSTFLATVAGGPTIAPVSSTPTRVDHKPLPFGYFNDSSTPTPLPPGIPEGAIENPNIVLTSKLDSQAKQGMEISKTVVIEVSTHPVGKIVNIPFIDKNAEATKLDAIFWIETVVQPDGTEFMQLQYTQTVNLRFDEIDWPHISVATLVKQ</sequence>
<dbReference type="RefSeq" id="WP_149469193.1">
    <property type="nucleotide sequence ID" value="NZ_QOKW01000008.1"/>
</dbReference>
<reference evidence="1 2" key="1">
    <citation type="submission" date="2018-07" db="EMBL/GenBank/DDBJ databases">
        <title>Genome sequence of Azospirillum sp. ATCC 49961.</title>
        <authorList>
            <person name="Sant'Anna F.H."/>
            <person name="Baldani J.I."/>
            <person name="Zilli J.E."/>
            <person name="Reis V.M."/>
            <person name="Hartmann A."/>
            <person name="Cruz L."/>
            <person name="de Souza E.M."/>
            <person name="de Oliveira Pedrosa F."/>
            <person name="Passaglia L.M.P."/>
        </authorList>
    </citation>
    <scope>NUCLEOTIDE SEQUENCE [LARGE SCALE GENOMIC DNA]</scope>
    <source>
        <strain evidence="1 2">ATCC 49961</strain>
    </source>
</reference>
<gene>
    <name evidence="1" type="ORF">DS843_12295</name>
</gene>
<proteinExistence type="predicted"/>
<keyword evidence="2" id="KW-1185">Reference proteome</keyword>
<dbReference type="EMBL" id="QOKW01000008">
    <property type="protein sequence ID" value="KAA0680620.1"/>
    <property type="molecule type" value="Genomic_DNA"/>
</dbReference>
<dbReference type="Proteomes" id="UP000480854">
    <property type="component" value="Unassembled WGS sequence"/>
</dbReference>
<organism evidence="1 2">
    <name type="scientific">Roseomonas genomospecies 6</name>
    <dbReference type="NCBI Taxonomy" id="214106"/>
    <lineage>
        <taxon>Bacteria</taxon>
        <taxon>Pseudomonadati</taxon>
        <taxon>Pseudomonadota</taxon>
        <taxon>Alphaproteobacteria</taxon>
        <taxon>Acetobacterales</taxon>
        <taxon>Roseomonadaceae</taxon>
        <taxon>Roseomonas</taxon>
    </lineage>
</organism>
<dbReference type="InterPro" id="IPR047975">
    <property type="entry name" value="Heme_bind_FMP"/>
</dbReference>
<evidence type="ECO:0000313" key="1">
    <source>
        <dbReference type="EMBL" id="KAA0680620.1"/>
    </source>
</evidence>